<evidence type="ECO:0000313" key="2">
    <source>
        <dbReference type="Proteomes" id="UP000319852"/>
    </source>
</evidence>
<sequence length="33" mass="3877">METQAHKANYETMLPDALHFRNNEPQVGKLFFV</sequence>
<keyword evidence="2" id="KW-1185">Reference proteome</keyword>
<organism evidence="1 2">
    <name type="scientific">Adhaeretor mobilis</name>
    <dbReference type="NCBI Taxonomy" id="1930276"/>
    <lineage>
        <taxon>Bacteria</taxon>
        <taxon>Pseudomonadati</taxon>
        <taxon>Planctomycetota</taxon>
        <taxon>Planctomycetia</taxon>
        <taxon>Pirellulales</taxon>
        <taxon>Lacipirellulaceae</taxon>
        <taxon>Adhaeretor</taxon>
    </lineage>
</organism>
<dbReference type="Proteomes" id="UP000319852">
    <property type="component" value="Chromosome"/>
</dbReference>
<proteinExistence type="predicted"/>
<evidence type="ECO:0000313" key="1">
    <source>
        <dbReference type="EMBL" id="QDS98224.1"/>
    </source>
</evidence>
<protein>
    <submittedName>
        <fullName evidence="1">Uncharacterized protein</fullName>
    </submittedName>
</protein>
<dbReference type="AlphaFoldDB" id="A0A517MTM5"/>
<dbReference type="EMBL" id="CP036263">
    <property type="protein sequence ID" value="QDS98224.1"/>
    <property type="molecule type" value="Genomic_DNA"/>
</dbReference>
<accession>A0A517MTM5</accession>
<dbReference type="KEGG" id="amob:HG15A2_14970"/>
<reference evidence="1 2" key="1">
    <citation type="submission" date="2019-02" db="EMBL/GenBank/DDBJ databases">
        <title>Deep-cultivation of Planctomycetes and their phenomic and genomic characterization uncovers novel biology.</title>
        <authorList>
            <person name="Wiegand S."/>
            <person name="Jogler M."/>
            <person name="Boedeker C."/>
            <person name="Pinto D."/>
            <person name="Vollmers J."/>
            <person name="Rivas-Marin E."/>
            <person name="Kohn T."/>
            <person name="Peeters S.H."/>
            <person name="Heuer A."/>
            <person name="Rast P."/>
            <person name="Oberbeckmann S."/>
            <person name="Bunk B."/>
            <person name="Jeske O."/>
            <person name="Meyerdierks A."/>
            <person name="Storesund J.E."/>
            <person name="Kallscheuer N."/>
            <person name="Luecker S."/>
            <person name="Lage O.M."/>
            <person name="Pohl T."/>
            <person name="Merkel B.J."/>
            <person name="Hornburger P."/>
            <person name="Mueller R.-W."/>
            <person name="Bruemmer F."/>
            <person name="Labrenz M."/>
            <person name="Spormann A.M."/>
            <person name="Op den Camp H."/>
            <person name="Overmann J."/>
            <person name="Amann R."/>
            <person name="Jetten M.S.M."/>
            <person name="Mascher T."/>
            <person name="Medema M.H."/>
            <person name="Devos D.P."/>
            <person name="Kaster A.-K."/>
            <person name="Ovreas L."/>
            <person name="Rohde M."/>
            <person name="Galperin M.Y."/>
            <person name="Jogler C."/>
        </authorList>
    </citation>
    <scope>NUCLEOTIDE SEQUENCE [LARGE SCALE GENOMIC DNA]</scope>
    <source>
        <strain evidence="1 2">HG15A2</strain>
    </source>
</reference>
<name>A0A517MTM5_9BACT</name>
<gene>
    <name evidence="1" type="ORF">HG15A2_14970</name>
</gene>